<name>A0A4R1QTF9_9FIRM</name>
<reference evidence="1 2" key="1">
    <citation type="submission" date="2019-03" db="EMBL/GenBank/DDBJ databases">
        <title>Genomic Encyclopedia of Type Strains, Phase IV (KMG-IV): sequencing the most valuable type-strain genomes for metagenomic binning, comparative biology and taxonomic classification.</title>
        <authorList>
            <person name="Goeker M."/>
        </authorList>
    </citation>
    <scope>NUCLEOTIDE SEQUENCE [LARGE SCALE GENOMIC DNA]</scope>
    <source>
        <strain evidence="1 2">DSM 100556</strain>
    </source>
</reference>
<dbReference type="EMBL" id="SLUO01000009">
    <property type="protein sequence ID" value="TCL57219.1"/>
    <property type="molecule type" value="Genomic_DNA"/>
</dbReference>
<dbReference type="Proteomes" id="UP000295718">
    <property type="component" value="Unassembled WGS sequence"/>
</dbReference>
<dbReference type="AlphaFoldDB" id="A0A4R1QTF9"/>
<dbReference type="PROSITE" id="PS51257">
    <property type="entry name" value="PROKAR_LIPOPROTEIN"/>
    <property type="match status" value="1"/>
</dbReference>
<organism evidence="1 2">
    <name type="scientific">Kineothrix alysoides</name>
    <dbReference type="NCBI Taxonomy" id="1469948"/>
    <lineage>
        <taxon>Bacteria</taxon>
        <taxon>Bacillati</taxon>
        <taxon>Bacillota</taxon>
        <taxon>Clostridia</taxon>
        <taxon>Lachnospirales</taxon>
        <taxon>Lachnospiraceae</taxon>
        <taxon>Kineothrix</taxon>
    </lineage>
</organism>
<dbReference type="InterPro" id="IPR025648">
    <property type="entry name" value="DUF4358"/>
</dbReference>
<dbReference type="Pfam" id="PF14270">
    <property type="entry name" value="DUF4358"/>
    <property type="match status" value="1"/>
</dbReference>
<proteinExistence type="predicted"/>
<evidence type="ECO:0000313" key="1">
    <source>
        <dbReference type="EMBL" id="TCL57219.1"/>
    </source>
</evidence>
<comment type="caution">
    <text evidence="1">The sequence shown here is derived from an EMBL/GenBank/DDBJ whole genome shotgun (WGS) entry which is preliminary data.</text>
</comment>
<protein>
    <submittedName>
        <fullName evidence="1">Uncharacterized protein DUF4358</fullName>
    </submittedName>
</protein>
<sequence length="213" mass="23669">MRSLVTTLAMVLTIWLLAAPIMSGCGDGLVSDSNTNSVENVKRDDTADMDVVEAAEDPGDNKAFASMSEIRDAIVSILGDNYWPDKKLTKEELETETGISADMYEDYLAEKQSVETDIDMIIIIKAKEKYVGEVETILNEYRESLMTKYRDRPQELGKVEASRIETVDSYVSFVQLGADTEAAAQIGDEEVISVCQQDNESVVDIIEKTLFDE</sequence>
<evidence type="ECO:0000313" key="2">
    <source>
        <dbReference type="Proteomes" id="UP000295718"/>
    </source>
</evidence>
<keyword evidence="2" id="KW-1185">Reference proteome</keyword>
<accession>A0A4R1QTF9</accession>
<gene>
    <name evidence="1" type="ORF">EDD76_10981</name>
</gene>